<evidence type="ECO:0000256" key="4">
    <source>
        <dbReference type="ARBA" id="ARBA00022989"/>
    </source>
</evidence>
<evidence type="ECO:0000313" key="12">
    <source>
        <dbReference type="EMBL" id="PZM16236.1"/>
    </source>
</evidence>
<dbReference type="PANTHER" id="PTHR32309">
    <property type="entry name" value="TYROSINE-PROTEIN KINASE"/>
    <property type="match status" value="1"/>
</dbReference>
<dbReference type="Pfam" id="PF01656">
    <property type="entry name" value="CbiA"/>
    <property type="match status" value="1"/>
</dbReference>
<evidence type="ECO:0000256" key="8">
    <source>
        <dbReference type="SAM" id="Phobius"/>
    </source>
</evidence>
<dbReference type="Pfam" id="PF00535">
    <property type="entry name" value="Glycos_transf_2"/>
    <property type="match status" value="1"/>
</dbReference>
<evidence type="ECO:0000256" key="3">
    <source>
        <dbReference type="ARBA" id="ARBA00022692"/>
    </source>
</evidence>
<protein>
    <recommendedName>
        <fullName evidence="14">Lipopolysaccharide biosynthesis protein</fullName>
    </recommendedName>
</protein>
<evidence type="ECO:0000256" key="6">
    <source>
        <dbReference type="SAM" id="Coils"/>
    </source>
</evidence>
<feature type="transmembrane region" description="Helical" evidence="8">
    <location>
        <begin position="466"/>
        <end position="485"/>
    </location>
</feature>
<evidence type="ECO:0000259" key="10">
    <source>
        <dbReference type="Pfam" id="PF01656"/>
    </source>
</evidence>
<feature type="domain" description="Glycosyltransferase 2-like" evidence="9">
    <location>
        <begin position="812"/>
        <end position="967"/>
    </location>
</feature>
<feature type="coiled-coil region" evidence="6">
    <location>
        <begin position="324"/>
        <end position="372"/>
    </location>
</feature>
<dbReference type="InterPro" id="IPR001173">
    <property type="entry name" value="Glyco_trans_2-like"/>
</dbReference>
<evidence type="ECO:0000313" key="13">
    <source>
        <dbReference type="Proteomes" id="UP000248925"/>
    </source>
</evidence>
<reference evidence="12 13" key="1">
    <citation type="journal article" date="2018" name="Sci. Rep.">
        <title>Rhizobium tumorigenes sp. nov., a novel plant tumorigenic bacterium isolated from cane gall tumors on thornless blackberry.</title>
        <authorList>
            <person name="Kuzmanovi N."/>
            <person name="Smalla K."/>
            <person name="Gronow S."/>
            <person name="PuBawska J."/>
        </authorList>
    </citation>
    <scope>NUCLEOTIDE SEQUENCE [LARGE SCALE GENOMIC DNA]</scope>
    <source>
        <strain evidence="12 13">CCBAU 85046</strain>
    </source>
</reference>
<keyword evidence="5 8" id="KW-0472">Membrane</keyword>
<dbReference type="SUPFAM" id="SSF52540">
    <property type="entry name" value="P-loop containing nucleoside triphosphate hydrolases"/>
    <property type="match status" value="1"/>
</dbReference>
<evidence type="ECO:0000256" key="2">
    <source>
        <dbReference type="ARBA" id="ARBA00022475"/>
    </source>
</evidence>
<dbReference type="InterPro" id="IPR027417">
    <property type="entry name" value="P-loop_NTPase"/>
</dbReference>
<keyword evidence="4 8" id="KW-1133">Transmembrane helix</keyword>
<feature type="domain" description="CobQ/CobB/MinD/ParA nucleotide binding" evidence="10">
    <location>
        <begin position="574"/>
        <end position="771"/>
    </location>
</feature>
<evidence type="ECO:0008006" key="14">
    <source>
        <dbReference type="Google" id="ProtNLM"/>
    </source>
</evidence>
<keyword evidence="2" id="KW-1003">Cell membrane</keyword>
<gene>
    <name evidence="12" type="ORF">CPY51_04430</name>
</gene>
<dbReference type="OrthoDB" id="8404680at2"/>
<feature type="compositionally biased region" description="Low complexity" evidence="7">
    <location>
        <begin position="779"/>
        <end position="790"/>
    </location>
</feature>
<dbReference type="Proteomes" id="UP000248925">
    <property type="component" value="Unassembled WGS sequence"/>
</dbReference>
<dbReference type="InterPro" id="IPR003856">
    <property type="entry name" value="LPS_length_determ_N"/>
</dbReference>
<comment type="subcellular location">
    <subcellularLocation>
        <location evidence="1">Cell membrane</location>
        <topology evidence="1">Multi-pass membrane protein</topology>
    </subcellularLocation>
</comment>
<dbReference type="AlphaFoldDB" id="A0A2W4ESB3"/>
<evidence type="ECO:0000256" key="7">
    <source>
        <dbReference type="SAM" id="MobiDB-lite"/>
    </source>
</evidence>
<evidence type="ECO:0000256" key="1">
    <source>
        <dbReference type="ARBA" id="ARBA00004651"/>
    </source>
</evidence>
<dbReference type="GO" id="GO:0005886">
    <property type="term" value="C:plasma membrane"/>
    <property type="evidence" value="ECO:0007669"/>
    <property type="project" value="UniProtKB-SubCell"/>
</dbReference>
<dbReference type="CDD" id="cd00761">
    <property type="entry name" value="Glyco_tranf_GTA_type"/>
    <property type="match status" value="1"/>
</dbReference>
<evidence type="ECO:0000259" key="9">
    <source>
        <dbReference type="Pfam" id="PF00535"/>
    </source>
</evidence>
<dbReference type="InterPro" id="IPR002586">
    <property type="entry name" value="CobQ/CobB/MinD/ParA_Nub-bd_dom"/>
</dbReference>
<evidence type="ECO:0000259" key="11">
    <source>
        <dbReference type="Pfam" id="PF02706"/>
    </source>
</evidence>
<proteinExistence type="predicted"/>
<dbReference type="GO" id="GO:0004713">
    <property type="term" value="F:protein tyrosine kinase activity"/>
    <property type="evidence" value="ECO:0007669"/>
    <property type="project" value="TreeGrafter"/>
</dbReference>
<keyword evidence="13" id="KW-1185">Reference proteome</keyword>
<dbReference type="InterPro" id="IPR050445">
    <property type="entry name" value="Bact_polysacc_biosynth/exp"/>
</dbReference>
<feature type="region of interest" description="Disordered" evidence="7">
    <location>
        <begin position="767"/>
        <end position="795"/>
    </location>
</feature>
<dbReference type="InterPro" id="IPR029044">
    <property type="entry name" value="Nucleotide-diphossugar_trans"/>
</dbReference>
<dbReference type="SUPFAM" id="SSF53448">
    <property type="entry name" value="Nucleotide-diphospho-sugar transferases"/>
    <property type="match status" value="1"/>
</dbReference>
<dbReference type="PANTHER" id="PTHR32309:SF13">
    <property type="entry name" value="FERRIC ENTEROBACTIN TRANSPORT PROTEIN FEPE"/>
    <property type="match status" value="1"/>
</dbReference>
<keyword evidence="6" id="KW-0175">Coiled coil</keyword>
<dbReference type="Pfam" id="PF02706">
    <property type="entry name" value="Wzz"/>
    <property type="match status" value="1"/>
</dbReference>
<accession>A0A2W4ESB3</accession>
<evidence type="ECO:0000256" key="5">
    <source>
        <dbReference type="ARBA" id="ARBA00023136"/>
    </source>
</evidence>
<name>A0A2W4ESB3_9HYPH</name>
<dbReference type="Gene3D" id="3.40.50.300">
    <property type="entry name" value="P-loop containing nucleotide triphosphate hydrolases"/>
    <property type="match status" value="1"/>
</dbReference>
<keyword evidence="3 8" id="KW-0812">Transmembrane</keyword>
<organism evidence="12 13">
    <name type="scientific">Rhizobium tubonense</name>
    <dbReference type="NCBI Taxonomy" id="484088"/>
    <lineage>
        <taxon>Bacteria</taxon>
        <taxon>Pseudomonadati</taxon>
        <taxon>Pseudomonadota</taxon>
        <taxon>Alphaproteobacteria</taxon>
        <taxon>Hyphomicrobiales</taxon>
        <taxon>Rhizobiaceae</taxon>
        <taxon>Rhizobium/Agrobacterium group</taxon>
        <taxon>Rhizobium</taxon>
    </lineage>
</organism>
<feature type="domain" description="Polysaccharide chain length determinant N-terminal" evidence="11">
    <location>
        <begin position="38"/>
        <end position="126"/>
    </location>
</feature>
<comment type="caution">
    <text evidence="12">The sequence shown here is derived from an EMBL/GenBank/DDBJ whole genome shotgun (WGS) entry which is preliminary data.</text>
</comment>
<sequence>MKSNAKSDTNMAAHDIGNLGPREPIDLKSSSIKEYVSFRDIGAFLHRHLQVFVICTAVSVGLGAIYSTTKTPVYSSTTRLVMDPEQGRIESQDSFSGTIIIEAAEIASQVEIVKSEAIARSVIKTLNLDKDPELTSGSSWQSVIRDQFRMFASWFAPAPKSETVAASSHEDATRRTMAAFLSRVSVIRVGQSYILEIGYSSTDAEKAARVANAIADAYVRTGLSERAAAAESGAKWLETRLIEVGGQAQDAAMAVEEFRAKNGIMDIGKQSSLDQQELSEISSQALAARAETAAESAKLDTLNRLMSGQTTDGNVAETINNARIQKLQEDIGVATVKLNDLTSRYETGNPAITNAQNDIARLKGEMRNEFARIQGVYRSNLEVAQTREKLLSEQLAALTSTGTDKNLARVDLTELESRATTYRRMYESILQQLIGTLQKQSFPLGNARVVTAATPPLAKTWPKTSIVIPFAALLGIAAALFIALMRDGMDRRVNSKGRLRRELGIASLGDVPVCGNRSFMSAYAGRSSLAASSALLPLRFVLDMPYSRFSEALRSVKSSVDSSFPPRSSIVVGITSVGAGEGKTTIATNLAQLYRNEGTSVVLVDADFLSAQLSRVATDSGEDFGMEPLQLHAASLKYMGSSEGFGTVVEHRAGHFGGEMPSSGAVPVLTITETEKLVLPTQRYGHLPALRSEIELLRKSYDVVMVDMSAFEDSADTRAICSYLDGVVVVVGRSRKMTIDRLSNALASFGSGKIRLLGVVNNCSDEGDRKAQGKGARRTPPTSSPWSSLTNRIDDKPGAPPLRLVVGIASTGRREILSAVLPHISKQTRLPDEVIVCVASPEDIDPRCLSGLDFPIRVLTSKRGSCSQRNHILDDIEGADVVLFLDDDFLMAPTYIEETESLFRGHRDIIMATGTVLADGITGPGISVQDGMKLVEAKGRRKSELAAMFKPIYNAYGCNMAIRLSAIIAGNVRFDENLPAYGWLEDVDFSRILARYGEVVCGKQMEGVHLGAKMGRTPGVRFGYSQIANPIYLMRKRTMSIRYAGVQIVRNLAANLVKVWKPEPWVDRKGRLRGNALACLDLLTGRLAPANVEALD</sequence>
<dbReference type="EMBL" id="PCDP01000003">
    <property type="protein sequence ID" value="PZM16236.1"/>
    <property type="molecule type" value="Genomic_DNA"/>
</dbReference>
<dbReference type="Gene3D" id="3.90.550.10">
    <property type="entry name" value="Spore Coat Polysaccharide Biosynthesis Protein SpsA, Chain A"/>
    <property type="match status" value="1"/>
</dbReference>